<feature type="binding site" evidence="3">
    <location>
        <position position="279"/>
    </location>
    <ligand>
        <name>CTP</name>
        <dbReference type="ChEBI" id="CHEBI:37563"/>
    </ligand>
</feature>
<dbReference type="KEGG" id="upl:DSM104440_00803"/>
<comment type="pathway">
    <text evidence="3 4">Cofactor biosynthesis; coenzyme A biosynthesis; CoA from (R)-pantothenate: step 2/5.</text>
</comment>
<reference evidence="7 8" key="1">
    <citation type="submission" date="2020-04" db="EMBL/GenBank/DDBJ databases">
        <title>Usitatibacter rugosus gen. nov., sp. nov. and Usitatibacter palustris sp. nov., novel members of Usitatibacteraceae fam. nov. within the order Nitrosomonadales isolated from soil.</title>
        <authorList>
            <person name="Huber K.J."/>
            <person name="Neumann-Schaal M."/>
            <person name="Geppert A."/>
            <person name="Luckner M."/>
            <person name="Wanner G."/>
            <person name="Overmann J."/>
        </authorList>
    </citation>
    <scope>NUCLEOTIDE SEQUENCE [LARGE SCALE GENOMIC DNA]</scope>
    <source>
        <strain evidence="7 8">Swamp67</strain>
    </source>
</reference>
<dbReference type="InterPro" id="IPR003382">
    <property type="entry name" value="Flavoprotein"/>
</dbReference>
<evidence type="ECO:0000259" key="5">
    <source>
        <dbReference type="Pfam" id="PF02441"/>
    </source>
</evidence>
<dbReference type="InterPro" id="IPR035929">
    <property type="entry name" value="CoaB-like_sf"/>
</dbReference>
<dbReference type="GO" id="GO:0046872">
    <property type="term" value="F:metal ion binding"/>
    <property type="evidence" value="ECO:0007669"/>
    <property type="project" value="UniProtKB-KW"/>
</dbReference>
<evidence type="ECO:0000256" key="2">
    <source>
        <dbReference type="ARBA" id="ARBA00023239"/>
    </source>
</evidence>
<keyword evidence="3 4" id="KW-0288">FMN</keyword>
<dbReference type="Pfam" id="PF02441">
    <property type="entry name" value="Flavoprotein"/>
    <property type="match status" value="1"/>
</dbReference>
<comment type="function">
    <text evidence="4">Catalyzes two steps in the biosynthesis of coenzyme A. In the first step cysteine is conjugated to 4'-phosphopantothenate to form 4-phosphopantothenoylcysteine, in the latter compound is decarboxylated to form 4'-phosphopantotheine.</text>
</comment>
<dbReference type="EC" id="6.3.2.5" evidence="3"/>
<comment type="caution">
    <text evidence="3">Lacks conserved residue(s) required for the propagation of feature annotation.</text>
</comment>
<dbReference type="EMBL" id="CP053073">
    <property type="protein sequence ID" value="QJR14011.1"/>
    <property type="molecule type" value="Genomic_DNA"/>
</dbReference>
<comment type="catalytic activity">
    <reaction evidence="3 4">
        <text>N-[(R)-4-phosphopantothenoyl]-L-cysteine + H(+) = (R)-4'-phosphopantetheine + CO2</text>
        <dbReference type="Rhea" id="RHEA:16793"/>
        <dbReference type="ChEBI" id="CHEBI:15378"/>
        <dbReference type="ChEBI" id="CHEBI:16526"/>
        <dbReference type="ChEBI" id="CHEBI:59458"/>
        <dbReference type="ChEBI" id="CHEBI:61723"/>
        <dbReference type="EC" id="4.1.1.36"/>
    </reaction>
</comment>
<dbReference type="SUPFAM" id="SSF102645">
    <property type="entry name" value="CoaB-like"/>
    <property type="match status" value="1"/>
</dbReference>
<dbReference type="Proteomes" id="UP000503096">
    <property type="component" value="Chromosome"/>
</dbReference>
<feature type="binding site" evidence="3">
    <location>
        <position position="323"/>
    </location>
    <ligand>
        <name>CTP</name>
        <dbReference type="ChEBI" id="CHEBI:37563"/>
    </ligand>
</feature>
<evidence type="ECO:0000256" key="1">
    <source>
        <dbReference type="ARBA" id="ARBA00022793"/>
    </source>
</evidence>
<dbReference type="HAMAP" id="MF_02225">
    <property type="entry name" value="CoaBC"/>
    <property type="match status" value="1"/>
</dbReference>
<feature type="domain" description="Flavoprotein" evidence="5">
    <location>
        <begin position="8"/>
        <end position="179"/>
    </location>
</feature>
<dbReference type="Gene3D" id="3.40.50.10300">
    <property type="entry name" value="CoaB-like"/>
    <property type="match status" value="1"/>
</dbReference>
<organism evidence="7 8">
    <name type="scientific">Usitatibacter palustris</name>
    <dbReference type="NCBI Taxonomy" id="2732487"/>
    <lineage>
        <taxon>Bacteria</taxon>
        <taxon>Pseudomonadati</taxon>
        <taxon>Pseudomonadota</taxon>
        <taxon>Betaproteobacteria</taxon>
        <taxon>Nitrosomonadales</taxon>
        <taxon>Usitatibacteraceae</taxon>
        <taxon>Usitatibacter</taxon>
    </lineage>
</organism>
<dbReference type="PANTHER" id="PTHR14359">
    <property type="entry name" value="HOMO-OLIGOMERIC FLAVIN CONTAINING CYS DECARBOXYLASE FAMILY"/>
    <property type="match status" value="1"/>
</dbReference>
<dbReference type="AlphaFoldDB" id="A0A6M4H351"/>
<dbReference type="InterPro" id="IPR005252">
    <property type="entry name" value="CoaBC"/>
</dbReference>
<accession>A0A6M4H351</accession>
<evidence type="ECO:0000313" key="8">
    <source>
        <dbReference type="Proteomes" id="UP000503096"/>
    </source>
</evidence>
<comment type="pathway">
    <text evidence="3 4">Cofactor biosynthesis; coenzyme A biosynthesis; CoA from (R)-pantothenate: step 3/5.</text>
</comment>
<comment type="catalytic activity">
    <reaction evidence="3 4">
        <text>(R)-4'-phosphopantothenate + L-cysteine + CTP = N-[(R)-4-phosphopantothenoyl]-L-cysteine + CMP + diphosphate + H(+)</text>
        <dbReference type="Rhea" id="RHEA:19397"/>
        <dbReference type="ChEBI" id="CHEBI:10986"/>
        <dbReference type="ChEBI" id="CHEBI:15378"/>
        <dbReference type="ChEBI" id="CHEBI:33019"/>
        <dbReference type="ChEBI" id="CHEBI:35235"/>
        <dbReference type="ChEBI" id="CHEBI:37563"/>
        <dbReference type="ChEBI" id="CHEBI:59458"/>
        <dbReference type="ChEBI" id="CHEBI:60377"/>
        <dbReference type="EC" id="6.3.2.5"/>
    </reaction>
</comment>
<dbReference type="Gene3D" id="3.40.50.1950">
    <property type="entry name" value="Flavin prenyltransferase-like"/>
    <property type="match status" value="1"/>
</dbReference>
<keyword evidence="3" id="KW-0511">Multifunctional enzyme</keyword>
<evidence type="ECO:0000256" key="3">
    <source>
        <dbReference type="HAMAP-Rule" id="MF_02225"/>
    </source>
</evidence>
<feature type="binding site" evidence="3">
    <location>
        <position position="341"/>
    </location>
    <ligand>
        <name>CTP</name>
        <dbReference type="ChEBI" id="CHEBI:37563"/>
    </ligand>
</feature>
<dbReference type="InterPro" id="IPR007085">
    <property type="entry name" value="DNA/pantothenate-metab_flavo_C"/>
</dbReference>
<dbReference type="UniPathway" id="UPA00241">
    <property type="reaction ID" value="UER00353"/>
</dbReference>
<dbReference type="GO" id="GO:0004633">
    <property type="term" value="F:phosphopantothenoylcysteine decarboxylase activity"/>
    <property type="evidence" value="ECO:0007669"/>
    <property type="project" value="UniProtKB-UniRule"/>
</dbReference>
<dbReference type="EC" id="4.1.1.36" evidence="3"/>
<feature type="binding site" evidence="3">
    <location>
        <position position="337"/>
    </location>
    <ligand>
        <name>CTP</name>
        <dbReference type="ChEBI" id="CHEBI:37563"/>
    </ligand>
</feature>
<dbReference type="PANTHER" id="PTHR14359:SF6">
    <property type="entry name" value="PHOSPHOPANTOTHENOYLCYSTEINE DECARBOXYLASE"/>
    <property type="match status" value="1"/>
</dbReference>
<feature type="active site" description="Proton donor" evidence="3">
    <location>
        <position position="159"/>
    </location>
</feature>
<dbReference type="InParanoid" id="A0A6M4H351"/>
<comment type="cofactor">
    <cofactor evidence="3">
        <name>Mg(2+)</name>
        <dbReference type="ChEBI" id="CHEBI:18420"/>
    </cofactor>
</comment>
<evidence type="ECO:0000259" key="6">
    <source>
        <dbReference type="Pfam" id="PF04127"/>
    </source>
</evidence>
<name>A0A6M4H351_9PROT</name>
<comment type="similarity">
    <text evidence="3 4">In the C-terminal section; belongs to the PPC synthetase family.</text>
</comment>
<keyword evidence="2 3" id="KW-0456">Lyase</keyword>
<keyword evidence="8" id="KW-1185">Reference proteome</keyword>
<dbReference type="SUPFAM" id="SSF52507">
    <property type="entry name" value="Homo-oligomeric flavin-containing Cys decarboxylases, HFCD"/>
    <property type="match status" value="1"/>
</dbReference>
<dbReference type="GO" id="GO:0015937">
    <property type="term" value="P:coenzyme A biosynthetic process"/>
    <property type="evidence" value="ECO:0007669"/>
    <property type="project" value="UniProtKB-UniRule"/>
</dbReference>
<dbReference type="GO" id="GO:0015941">
    <property type="term" value="P:pantothenate catabolic process"/>
    <property type="evidence" value="ECO:0007669"/>
    <property type="project" value="InterPro"/>
</dbReference>
<feature type="domain" description="DNA/pantothenate metabolism flavoprotein C-terminal" evidence="6">
    <location>
        <begin position="186"/>
        <end position="389"/>
    </location>
</feature>
<keyword evidence="1 3" id="KW-0210">Decarboxylase</keyword>
<sequence length="409" mass="42993">MDKVLKRRILLGVTGGIAAYKAAELARLLQKNNVEVQVAMTEAGTKFVTPATFQALTGKPVITNQWDASFANNMAHIELSRGVEAIVIAPATADFMAKVANGLADDLLSTVCIARNCPLLVAPAMNREMWDNPATQRNVATLRTDGIAVLGPAAGDQACGETGMGRMLEPEELLQSILAFLAPKSLAGKKVLITAGPTFEAIDTVRGITNLSSGRMGYALAEAAASLGADVTLVSGPTSLSAPHGAHFVYVTSAAEMFNAVKSHVAGTDLFFGVAAVADYTPVQPSNRKLKKSAEPLDLKLKPTEDILAYVAQIPGGPFCVGFAAESENLAGYAQAKRAKKKIPMIVANLVQHTIGKEENEVTIYDDAGAHTLSRAPKSQIAHGILAHAIRLFEARSPGATVTPIKQAS</sequence>
<comment type="similarity">
    <text evidence="3 4">In the N-terminal section; belongs to the HFCD (homo-oligomeric flavin containing Cys decarboxylase) superfamily.</text>
</comment>
<protein>
    <recommendedName>
        <fullName evidence="3">Coenzyme A biosynthesis bifunctional protein CoaBC</fullName>
    </recommendedName>
    <alternativeName>
        <fullName evidence="3">DNA/pantothenate metabolism flavoprotein</fullName>
    </alternativeName>
    <alternativeName>
        <fullName evidence="3">Phosphopantothenoylcysteine synthetase/decarboxylase</fullName>
        <shortName evidence="3">PPCS-PPCDC</shortName>
    </alternativeName>
    <domain>
        <recommendedName>
            <fullName evidence="3">Phosphopantothenoylcysteine decarboxylase</fullName>
            <shortName evidence="3">PPC decarboxylase</shortName>
            <shortName evidence="3">PPC-DC</shortName>
            <ecNumber evidence="3">4.1.1.36</ecNumber>
        </recommendedName>
        <alternativeName>
            <fullName evidence="3">CoaC</fullName>
        </alternativeName>
    </domain>
    <domain>
        <recommendedName>
            <fullName evidence="3">Phosphopantothenate--cysteine ligase</fullName>
            <ecNumber evidence="3">6.3.2.5</ecNumber>
        </recommendedName>
        <alternativeName>
            <fullName evidence="3">CoaB</fullName>
        </alternativeName>
        <alternativeName>
            <fullName evidence="3">Phosphopantothenoylcysteine synthetase</fullName>
            <shortName evidence="3">PPC synthetase</shortName>
            <shortName evidence="3">PPC-S</shortName>
        </alternativeName>
    </domain>
</protein>
<dbReference type="GO" id="GO:0004632">
    <property type="term" value="F:phosphopantothenate--cysteine ligase activity"/>
    <property type="evidence" value="ECO:0007669"/>
    <property type="project" value="UniProtKB-UniRule"/>
</dbReference>
<evidence type="ECO:0000256" key="4">
    <source>
        <dbReference type="RuleBase" id="RU364078"/>
    </source>
</evidence>
<comment type="function">
    <text evidence="3">Catalyzes two sequential steps in the biosynthesis of coenzyme A. In the first step cysteine is conjugated to 4'-phosphopantothenate to form 4-phosphopantothenoylcysteine. In the second step the latter compound is decarboxylated to form 4'-phosphopantotheine.</text>
</comment>
<keyword evidence="3 4" id="KW-0436">Ligase</keyword>
<feature type="region of interest" description="Phosphopantothenate--cysteine ligase" evidence="3">
    <location>
        <begin position="191"/>
        <end position="409"/>
    </location>
</feature>
<dbReference type="GO" id="GO:0010181">
    <property type="term" value="F:FMN binding"/>
    <property type="evidence" value="ECO:0007669"/>
    <property type="project" value="UniProtKB-UniRule"/>
</dbReference>
<dbReference type="InterPro" id="IPR036551">
    <property type="entry name" value="Flavin_trans-like"/>
</dbReference>
<feature type="region of interest" description="Phosphopantothenoylcysteine decarboxylase" evidence="3">
    <location>
        <begin position="1"/>
        <end position="190"/>
    </location>
</feature>
<dbReference type="FunCoup" id="A0A6M4H351">
    <property type="interactions" value="606"/>
</dbReference>
<gene>
    <name evidence="3 7" type="primary">coaBC</name>
    <name evidence="7" type="ORF">DSM104440_00803</name>
</gene>
<proteinExistence type="inferred from homology"/>
<keyword evidence="3" id="KW-0460">Magnesium</keyword>
<feature type="binding site" evidence="3">
    <location>
        <position position="289"/>
    </location>
    <ligand>
        <name>CTP</name>
        <dbReference type="ChEBI" id="CHEBI:37563"/>
    </ligand>
</feature>
<dbReference type="GO" id="GO:0071513">
    <property type="term" value="C:phosphopantothenoylcysteine decarboxylase complex"/>
    <property type="evidence" value="ECO:0007669"/>
    <property type="project" value="TreeGrafter"/>
</dbReference>
<comment type="cofactor">
    <cofactor evidence="3">
        <name>FMN</name>
        <dbReference type="ChEBI" id="CHEBI:58210"/>
    </cofactor>
    <text evidence="3">Binds 1 FMN per subunit.</text>
</comment>
<evidence type="ECO:0000313" key="7">
    <source>
        <dbReference type="EMBL" id="QJR14011.1"/>
    </source>
</evidence>
<keyword evidence="3 4" id="KW-0285">Flavoprotein</keyword>
<keyword evidence="3" id="KW-0479">Metal-binding</keyword>
<dbReference type="Pfam" id="PF04127">
    <property type="entry name" value="DFP"/>
    <property type="match status" value="1"/>
</dbReference>
<dbReference type="NCBIfam" id="TIGR00521">
    <property type="entry name" value="coaBC_dfp"/>
    <property type="match status" value="1"/>
</dbReference>